<dbReference type="PANTHER" id="PTHR37938:SF1">
    <property type="entry name" value="BLL0215 PROTEIN"/>
    <property type="match status" value="1"/>
</dbReference>
<feature type="transmembrane region" description="Helical" evidence="1">
    <location>
        <begin position="21"/>
        <end position="46"/>
    </location>
</feature>
<dbReference type="PANTHER" id="PTHR37938">
    <property type="entry name" value="BLL0215 PROTEIN"/>
    <property type="match status" value="1"/>
</dbReference>
<gene>
    <name evidence="3" type="ORF">COU46_02810</name>
</gene>
<keyword evidence="1" id="KW-0472">Membrane</keyword>
<accession>A0A2H0TH83</accession>
<protein>
    <recommendedName>
        <fullName evidence="2">YdbS-like PH domain-containing protein</fullName>
    </recommendedName>
</protein>
<feature type="domain" description="YdbS-like PH" evidence="2">
    <location>
        <begin position="83"/>
        <end position="155"/>
    </location>
</feature>
<proteinExistence type="predicted"/>
<comment type="caution">
    <text evidence="3">The sequence shown here is derived from an EMBL/GenBank/DDBJ whole genome shotgun (WGS) entry which is preliminary data.</text>
</comment>
<organism evidence="3 4">
    <name type="scientific">Candidatus Niyogibacteria bacterium CG10_big_fil_rev_8_21_14_0_10_42_19</name>
    <dbReference type="NCBI Taxonomy" id="1974725"/>
    <lineage>
        <taxon>Bacteria</taxon>
        <taxon>Candidatus Niyogiibacteriota</taxon>
    </lineage>
</organism>
<evidence type="ECO:0000256" key="1">
    <source>
        <dbReference type="SAM" id="Phobius"/>
    </source>
</evidence>
<dbReference type="InterPro" id="IPR005182">
    <property type="entry name" value="YdbS-like_PH"/>
</dbReference>
<dbReference type="Proteomes" id="UP000229383">
    <property type="component" value="Unassembled WGS sequence"/>
</dbReference>
<feature type="transmembrane region" description="Helical" evidence="1">
    <location>
        <begin position="58"/>
        <end position="80"/>
    </location>
</feature>
<evidence type="ECO:0000313" key="4">
    <source>
        <dbReference type="Proteomes" id="UP000229383"/>
    </source>
</evidence>
<evidence type="ECO:0000259" key="2">
    <source>
        <dbReference type="Pfam" id="PF03703"/>
    </source>
</evidence>
<evidence type="ECO:0000313" key="3">
    <source>
        <dbReference type="EMBL" id="PIR70175.1"/>
    </source>
</evidence>
<sequence length="168" mass="19547">MFKLRSEEKIIKIVHRHWIIIAEKILIIILMLFLPVVLFMFAGPVIGGGDLALPVIKYLFSVYVLVIFFTAFTRWIDYYLDIWIITDKRIVDIEQKGLFRREVSEFSLDRIQDVTSETPNFIATILKYGNIRVQTAGSRPFTAQDIPDVTGIKDLILEQSNKFKNNHK</sequence>
<dbReference type="Pfam" id="PF03703">
    <property type="entry name" value="bPH_2"/>
    <property type="match status" value="1"/>
</dbReference>
<keyword evidence="1" id="KW-1133">Transmembrane helix</keyword>
<dbReference type="EMBL" id="PFCN01000033">
    <property type="protein sequence ID" value="PIR70175.1"/>
    <property type="molecule type" value="Genomic_DNA"/>
</dbReference>
<dbReference type="AlphaFoldDB" id="A0A2H0TH83"/>
<reference evidence="4" key="1">
    <citation type="submission" date="2017-09" db="EMBL/GenBank/DDBJ databases">
        <title>Depth-based differentiation of microbial function through sediment-hosted aquifers and enrichment of novel symbionts in the deep terrestrial subsurface.</title>
        <authorList>
            <person name="Probst A.J."/>
            <person name="Ladd B."/>
            <person name="Jarett J.K."/>
            <person name="Geller-Mcgrath D.E."/>
            <person name="Sieber C.M.K."/>
            <person name="Emerson J.B."/>
            <person name="Anantharaman K."/>
            <person name="Thomas B.C."/>
            <person name="Malmstrom R."/>
            <person name="Stieglmeier M."/>
            <person name="Klingl A."/>
            <person name="Woyke T."/>
            <person name="Ryan C.M."/>
            <person name="Banfield J.F."/>
        </authorList>
    </citation>
    <scope>NUCLEOTIDE SEQUENCE [LARGE SCALE GENOMIC DNA]</scope>
</reference>
<keyword evidence="1" id="KW-0812">Transmembrane</keyword>
<name>A0A2H0TH83_9BACT</name>